<dbReference type="EMBL" id="MBFU01000491">
    <property type="protein sequence ID" value="PVZ98998.1"/>
    <property type="molecule type" value="Genomic_DNA"/>
</dbReference>
<feature type="transmembrane region" description="Helical" evidence="6">
    <location>
        <begin position="87"/>
        <end position="107"/>
    </location>
</feature>
<comment type="subcellular location">
    <subcellularLocation>
        <location evidence="1">Membrane</location>
        <topology evidence="1">Multi-pass membrane protein</topology>
    </subcellularLocation>
</comment>
<dbReference type="PANTHER" id="PTHR12841">
    <property type="entry name" value="PROTEIN UNC-50 HOMOLOG"/>
    <property type="match status" value="1"/>
</dbReference>
<evidence type="ECO:0000256" key="2">
    <source>
        <dbReference type="ARBA" id="ARBA00006293"/>
    </source>
</evidence>
<keyword evidence="5 6" id="KW-0472">Membrane</keyword>
<sequence length="218" mass="25326">MDGLSRTNSRSRRKKHIFLSPYARKLVNWRHVDFEYATWEMLYLIISPKRVYRNIYYHKQTKNQWSRDDPAFLILQIGALLGKYNSMIFLGTFLISKIVFSIGYGLIHGAGARGLITVFVKLVLVNYILFGVIMACLTWTFSNNFLLHRNIHVSEQQVEWHFLGVFVSWEHAVCYCVFRVCVYNISGVPSPTFPPETNCLSLPTIYSADVLLVLSFWV</sequence>
<proteinExistence type="inferred from homology"/>
<dbReference type="Pfam" id="PF05216">
    <property type="entry name" value="UNC-50"/>
    <property type="match status" value="1"/>
</dbReference>
<keyword evidence="3 6" id="KW-0812">Transmembrane</keyword>
<comment type="similarity">
    <text evidence="2">Belongs to the unc-50 family.</text>
</comment>
<dbReference type="PANTHER" id="PTHR12841:SF6">
    <property type="entry name" value="PROTEIN UNC-50 HOMOLOG"/>
    <property type="match status" value="1"/>
</dbReference>
<evidence type="ECO:0000313" key="7">
    <source>
        <dbReference type="EMBL" id="PVZ98998.1"/>
    </source>
</evidence>
<name>A0A2U1J1R0_SMIAN</name>
<protein>
    <submittedName>
        <fullName evidence="7">Uncharacterized protein</fullName>
    </submittedName>
</protein>
<dbReference type="InterPro" id="IPR007881">
    <property type="entry name" value="UNC-50"/>
</dbReference>
<dbReference type="Proteomes" id="UP000245591">
    <property type="component" value="Unassembled WGS sequence"/>
</dbReference>
<evidence type="ECO:0000256" key="1">
    <source>
        <dbReference type="ARBA" id="ARBA00004141"/>
    </source>
</evidence>
<dbReference type="GO" id="GO:0000139">
    <property type="term" value="C:Golgi membrane"/>
    <property type="evidence" value="ECO:0007669"/>
    <property type="project" value="TreeGrafter"/>
</dbReference>
<keyword evidence="4 6" id="KW-1133">Transmembrane helix</keyword>
<gene>
    <name evidence="7" type="ORF">BB558_004997</name>
</gene>
<evidence type="ECO:0000313" key="8">
    <source>
        <dbReference type="Proteomes" id="UP000245591"/>
    </source>
</evidence>
<keyword evidence="8" id="KW-1185">Reference proteome</keyword>
<reference evidence="7 8" key="1">
    <citation type="journal article" date="2018" name="MBio">
        <title>Comparative Genomics Reveals the Core Gene Toolbox for the Fungus-Insect Symbiosis.</title>
        <authorList>
            <person name="Wang Y."/>
            <person name="Stata M."/>
            <person name="Wang W."/>
            <person name="Stajich J.E."/>
            <person name="White M.M."/>
            <person name="Moncalvo J.M."/>
        </authorList>
    </citation>
    <scope>NUCLEOTIDE SEQUENCE [LARGE SCALE GENOMIC DNA]</scope>
    <source>
        <strain evidence="7 8">AUS-126-30</strain>
    </source>
</reference>
<comment type="caution">
    <text evidence="7">The sequence shown here is derived from an EMBL/GenBank/DDBJ whole genome shotgun (WGS) entry which is preliminary data.</text>
</comment>
<accession>A0A2U1J1R0</accession>
<dbReference type="AlphaFoldDB" id="A0A2U1J1R0"/>
<organism evidence="7 8">
    <name type="scientific">Smittium angustum</name>
    <dbReference type="NCBI Taxonomy" id="133377"/>
    <lineage>
        <taxon>Eukaryota</taxon>
        <taxon>Fungi</taxon>
        <taxon>Fungi incertae sedis</taxon>
        <taxon>Zoopagomycota</taxon>
        <taxon>Kickxellomycotina</taxon>
        <taxon>Harpellomycetes</taxon>
        <taxon>Harpellales</taxon>
        <taxon>Legeriomycetaceae</taxon>
        <taxon>Smittium</taxon>
    </lineage>
</organism>
<feature type="transmembrane region" description="Helical" evidence="6">
    <location>
        <begin position="119"/>
        <end position="141"/>
    </location>
</feature>
<evidence type="ECO:0000256" key="4">
    <source>
        <dbReference type="ARBA" id="ARBA00022989"/>
    </source>
</evidence>
<evidence type="ECO:0000256" key="6">
    <source>
        <dbReference type="SAM" id="Phobius"/>
    </source>
</evidence>
<evidence type="ECO:0000256" key="5">
    <source>
        <dbReference type="ARBA" id="ARBA00023136"/>
    </source>
</evidence>
<evidence type="ECO:0000256" key="3">
    <source>
        <dbReference type="ARBA" id="ARBA00022692"/>
    </source>
</evidence>